<feature type="domain" description="Dynein heavy chain ATP-binding dynein motor region" evidence="1">
    <location>
        <begin position="4"/>
        <end position="112"/>
    </location>
</feature>
<dbReference type="GO" id="GO:0030286">
    <property type="term" value="C:dynein complex"/>
    <property type="evidence" value="ECO:0007669"/>
    <property type="project" value="InterPro"/>
</dbReference>
<evidence type="ECO:0000313" key="3">
    <source>
        <dbReference type="Proteomes" id="UP000678393"/>
    </source>
</evidence>
<dbReference type="OrthoDB" id="6264521at2759"/>
<dbReference type="Pfam" id="PF12781">
    <property type="entry name" value="AAA_9"/>
    <property type="match status" value="1"/>
</dbReference>
<dbReference type="AlphaFoldDB" id="A0A8S3ZC67"/>
<dbReference type="GO" id="GO:0045505">
    <property type="term" value="F:dynein intermediate chain binding"/>
    <property type="evidence" value="ECO:0007669"/>
    <property type="project" value="InterPro"/>
</dbReference>
<dbReference type="PANTHER" id="PTHR22878:SF68">
    <property type="entry name" value="DYNEIN HEAVY CHAIN 6, AXONEMAL-LIKE"/>
    <property type="match status" value="1"/>
</dbReference>
<reference evidence="2" key="1">
    <citation type="submission" date="2021-04" db="EMBL/GenBank/DDBJ databases">
        <authorList>
            <consortium name="Molecular Ecology Group"/>
        </authorList>
    </citation>
    <scope>NUCLEOTIDE SEQUENCE</scope>
</reference>
<dbReference type="EMBL" id="CAJHNH020002171">
    <property type="protein sequence ID" value="CAG5125808.1"/>
    <property type="molecule type" value="Genomic_DNA"/>
</dbReference>
<dbReference type="InterPro" id="IPR026983">
    <property type="entry name" value="DHC"/>
</dbReference>
<dbReference type="Proteomes" id="UP000678393">
    <property type="component" value="Unassembled WGS sequence"/>
</dbReference>
<dbReference type="Gene3D" id="3.40.50.300">
    <property type="entry name" value="P-loop containing nucleotide triphosphate hydrolases"/>
    <property type="match status" value="1"/>
</dbReference>
<comment type="caution">
    <text evidence="2">The sequence shown here is derived from an EMBL/GenBank/DDBJ whole genome shotgun (WGS) entry which is preliminary data.</text>
</comment>
<dbReference type="InterPro" id="IPR027417">
    <property type="entry name" value="P-loop_NTPase"/>
</dbReference>
<organism evidence="2 3">
    <name type="scientific">Candidula unifasciata</name>
    <dbReference type="NCBI Taxonomy" id="100452"/>
    <lineage>
        <taxon>Eukaryota</taxon>
        <taxon>Metazoa</taxon>
        <taxon>Spiralia</taxon>
        <taxon>Lophotrochozoa</taxon>
        <taxon>Mollusca</taxon>
        <taxon>Gastropoda</taxon>
        <taxon>Heterobranchia</taxon>
        <taxon>Euthyneura</taxon>
        <taxon>Panpulmonata</taxon>
        <taxon>Eupulmonata</taxon>
        <taxon>Stylommatophora</taxon>
        <taxon>Helicina</taxon>
        <taxon>Helicoidea</taxon>
        <taxon>Geomitridae</taxon>
        <taxon>Candidula</taxon>
    </lineage>
</organism>
<sequence length="112" mass="12707">MEGKNKLKVVKMTSSSFLRTMEACIRTGIPVLLEDVGETLDPALEPILLKQTFIQGGRLLIRLGDSDIDYDKNFKFYMTTKLSNPHYLPEICIKVTIINFTVTKKGLEDQLL</sequence>
<feature type="non-terminal residue" evidence="2">
    <location>
        <position position="112"/>
    </location>
</feature>
<keyword evidence="3" id="KW-1185">Reference proteome</keyword>
<gene>
    <name evidence="2" type="ORF">CUNI_LOCUS11366</name>
</gene>
<accession>A0A8S3ZC67</accession>
<dbReference type="PANTHER" id="PTHR22878">
    <property type="entry name" value="DYNEIN HEAVY CHAIN 6, AXONEMAL-LIKE-RELATED"/>
    <property type="match status" value="1"/>
</dbReference>
<name>A0A8S3ZC67_9EUPU</name>
<dbReference type="InterPro" id="IPR035706">
    <property type="entry name" value="AAA_9"/>
</dbReference>
<evidence type="ECO:0000313" key="2">
    <source>
        <dbReference type="EMBL" id="CAG5125808.1"/>
    </source>
</evidence>
<protein>
    <recommendedName>
        <fullName evidence="1">Dynein heavy chain ATP-binding dynein motor region domain-containing protein</fullName>
    </recommendedName>
</protein>
<dbReference type="FunFam" id="3.40.50.300:FF:003237">
    <property type="entry name" value="Dynein, axonemal, heavy chain 6"/>
    <property type="match status" value="1"/>
</dbReference>
<dbReference type="GO" id="GO:0007018">
    <property type="term" value="P:microtubule-based movement"/>
    <property type="evidence" value="ECO:0007669"/>
    <property type="project" value="InterPro"/>
</dbReference>
<proteinExistence type="predicted"/>
<evidence type="ECO:0000259" key="1">
    <source>
        <dbReference type="Pfam" id="PF12781"/>
    </source>
</evidence>
<dbReference type="GO" id="GO:0051959">
    <property type="term" value="F:dynein light intermediate chain binding"/>
    <property type="evidence" value="ECO:0007669"/>
    <property type="project" value="InterPro"/>
</dbReference>